<keyword evidence="6" id="KW-0508">mRNA splicing</keyword>
<evidence type="ECO:0000256" key="5">
    <source>
        <dbReference type="ARBA" id="ARBA00022833"/>
    </source>
</evidence>
<accession>A0A9W7LE20</accession>
<keyword evidence="4 8" id="KW-0747">Spliceosome</keyword>
<reference evidence="12" key="1">
    <citation type="journal article" date="2023" name="Commun. Biol.">
        <title>Genome analysis of Parmales, the sister group of diatoms, reveals the evolutionary specialization of diatoms from phago-mixotrophs to photoautotrophs.</title>
        <authorList>
            <person name="Ban H."/>
            <person name="Sato S."/>
            <person name="Yoshikawa S."/>
            <person name="Yamada K."/>
            <person name="Nakamura Y."/>
            <person name="Ichinomiya M."/>
            <person name="Sato N."/>
            <person name="Blanc-Mathieu R."/>
            <person name="Endo H."/>
            <person name="Kuwata A."/>
            <person name="Ogata H."/>
        </authorList>
    </citation>
    <scope>NUCLEOTIDE SEQUENCE [LARGE SCALE GENOMIC DNA]</scope>
</reference>
<feature type="binding site" evidence="8">
    <location>
        <position position="56"/>
    </location>
    <ligand>
        <name>Zn(2+)</name>
        <dbReference type="ChEBI" id="CHEBI:29105"/>
    </ligand>
</feature>
<dbReference type="HAMAP" id="MF_03226">
    <property type="entry name" value="YJU2"/>
    <property type="match status" value="1"/>
</dbReference>
<evidence type="ECO:0000256" key="10">
    <source>
        <dbReference type="SAM" id="MobiDB-lite"/>
    </source>
</evidence>
<organism evidence="11 12">
    <name type="scientific">Triparma columacea</name>
    <dbReference type="NCBI Taxonomy" id="722753"/>
    <lineage>
        <taxon>Eukaryota</taxon>
        <taxon>Sar</taxon>
        <taxon>Stramenopiles</taxon>
        <taxon>Ochrophyta</taxon>
        <taxon>Bolidophyceae</taxon>
        <taxon>Parmales</taxon>
        <taxon>Triparmaceae</taxon>
        <taxon>Triparma</taxon>
    </lineage>
</organism>
<feature type="compositionally biased region" description="Basic residues" evidence="10">
    <location>
        <begin position="250"/>
        <end position="259"/>
    </location>
</feature>
<evidence type="ECO:0000256" key="4">
    <source>
        <dbReference type="ARBA" id="ARBA00022728"/>
    </source>
</evidence>
<comment type="similarity">
    <text evidence="8">Belongs to the CWC16 family. YJU2 subfamily.</text>
</comment>
<feature type="coiled-coil region" evidence="9">
    <location>
        <begin position="120"/>
        <end position="166"/>
    </location>
</feature>
<evidence type="ECO:0000256" key="2">
    <source>
        <dbReference type="ARBA" id="ARBA00022664"/>
    </source>
</evidence>
<dbReference type="AlphaFoldDB" id="A0A9W7LE20"/>
<dbReference type="InterPro" id="IPR007590">
    <property type="entry name" value="Saf4/Yju2"/>
</dbReference>
<keyword evidence="7 8" id="KW-0539">Nucleus</keyword>
<evidence type="ECO:0000313" key="11">
    <source>
        <dbReference type="EMBL" id="GMI46212.1"/>
    </source>
</evidence>
<keyword evidence="12" id="KW-1185">Reference proteome</keyword>
<evidence type="ECO:0000256" key="3">
    <source>
        <dbReference type="ARBA" id="ARBA00022723"/>
    </source>
</evidence>
<keyword evidence="2" id="KW-0507">mRNA processing</keyword>
<feature type="binding site" evidence="8">
    <location>
        <position position="53"/>
    </location>
    <ligand>
        <name>Zn(2+)</name>
        <dbReference type="ChEBI" id="CHEBI:29105"/>
    </ligand>
</feature>
<dbReference type="Proteomes" id="UP001165065">
    <property type="component" value="Unassembled WGS sequence"/>
</dbReference>
<gene>
    <name evidence="11" type="ORF">TrCOL_g1462</name>
</gene>
<keyword evidence="5 8" id="KW-0862">Zinc</keyword>
<dbReference type="PANTHER" id="PTHR12111:SF1">
    <property type="entry name" value="SPLICING FACTOR YJU2"/>
    <property type="match status" value="1"/>
</dbReference>
<feature type="region of interest" description="Disordered" evidence="10">
    <location>
        <begin position="217"/>
        <end position="291"/>
    </location>
</feature>
<sequence>MGERKVLNKYIPSDFDPSLVPKHKNTAAGRKAANKKDAGKTQIRMMIPFSMQCENCGTFMYRGKKFNCYKEDVQGSKGKYLGIQRFRFYIKCIVCSRPITFLTDPENNDYEMESGATRNYEIWKDKNKTVEDEKEGKEEEEEMDAMKALENRVEESRREVEEQDRLEEIKALNSRHVRMDNVATSLERDEAREEAEIEKEVQSVVFGKKDVILKRLSDDDEDFSTSYAEPEPPKAASVPPRESGGLKGVVLKKKKKKRKVEGGDDAANKKTKGGGAATMTTTATTKAAPAPAAAATITSAPSSLFNAYGSDSDSD</sequence>
<dbReference type="Pfam" id="PF04502">
    <property type="entry name" value="Saf4_Yju2"/>
    <property type="match status" value="1"/>
</dbReference>
<comment type="function">
    <text evidence="8">Part of the spliceosome which catalyzes two sequential transesterification reactions, first the excision of the non-coding intron from pre-mRNA and then the ligation of the coding exons to form the mature mRNA. Plays a role in stabilizing the structure of the spliceosome catalytic core and docking of the branch helix into the active site, producing 5'-exon and lariat intron-3'-intermediates.</text>
</comment>
<comment type="subunit">
    <text evidence="8">Component of the spliceosome. Present in the activated B complex, the catalytically activated B* complex which catalyzes the branching, the catalytic step 1 C complex catalyzing the exon ligation, and the postcatalytic P complex containing the ligated exons (mRNA) and the excised lariat intron.</text>
</comment>
<name>A0A9W7LE20_9STRA</name>
<dbReference type="EMBL" id="BRYA01000287">
    <property type="protein sequence ID" value="GMI46212.1"/>
    <property type="molecule type" value="Genomic_DNA"/>
</dbReference>
<evidence type="ECO:0000313" key="12">
    <source>
        <dbReference type="Proteomes" id="UP001165065"/>
    </source>
</evidence>
<evidence type="ECO:0000256" key="7">
    <source>
        <dbReference type="ARBA" id="ARBA00023242"/>
    </source>
</evidence>
<dbReference type="GO" id="GO:0000349">
    <property type="term" value="P:generation of catalytic spliceosome for first transesterification step"/>
    <property type="evidence" value="ECO:0007669"/>
    <property type="project" value="UniProtKB-UniRule"/>
</dbReference>
<comment type="subcellular location">
    <subcellularLocation>
        <location evidence="1 8">Nucleus</location>
    </subcellularLocation>
</comment>
<dbReference type="GO" id="GO:0046872">
    <property type="term" value="F:metal ion binding"/>
    <property type="evidence" value="ECO:0007669"/>
    <property type="project" value="UniProtKB-KW"/>
</dbReference>
<feature type="binding site" evidence="8">
    <location>
        <position position="92"/>
    </location>
    <ligand>
        <name>Zn(2+)</name>
        <dbReference type="ChEBI" id="CHEBI:29105"/>
    </ligand>
</feature>
<evidence type="ECO:0000256" key="9">
    <source>
        <dbReference type="SAM" id="Coils"/>
    </source>
</evidence>
<protein>
    <recommendedName>
        <fullName evidence="8">Splicing factor YJU2</fullName>
    </recommendedName>
</protein>
<evidence type="ECO:0000256" key="1">
    <source>
        <dbReference type="ARBA" id="ARBA00004123"/>
    </source>
</evidence>
<dbReference type="OrthoDB" id="674963at2759"/>
<proteinExistence type="inferred from homology"/>
<comment type="caution">
    <text evidence="11">The sequence shown here is derived from an EMBL/GenBank/DDBJ whole genome shotgun (WGS) entry which is preliminary data.</text>
</comment>
<dbReference type="PANTHER" id="PTHR12111">
    <property type="entry name" value="SPLICING FACTOR YJU2"/>
    <property type="match status" value="1"/>
</dbReference>
<feature type="binding site" evidence="8">
    <location>
        <position position="95"/>
    </location>
    <ligand>
        <name>Zn(2+)</name>
        <dbReference type="ChEBI" id="CHEBI:29105"/>
    </ligand>
</feature>
<keyword evidence="3 8" id="KW-0479">Metal-binding</keyword>
<dbReference type="InterPro" id="IPR043701">
    <property type="entry name" value="Yju2"/>
</dbReference>
<evidence type="ECO:0000256" key="8">
    <source>
        <dbReference type="HAMAP-Rule" id="MF_03226"/>
    </source>
</evidence>
<keyword evidence="9" id="KW-0175">Coiled coil</keyword>
<feature type="compositionally biased region" description="Low complexity" evidence="10">
    <location>
        <begin position="277"/>
        <end position="291"/>
    </location>
</feature>
<dbReference type="GO" id="GO:0071006">
    <property type="term" value="C:U2-type catalytic step 1 spliceosome"/>
    <property type="evidence" value="ECO:0007669"/>
    <property type="project" value="UniProtKB-UniRule"/>
</dbReference>
<evidence type="ECO:0000256" key="6">
    <source>
        <dbReference type="ARBA" id="ARBA00023187"/>
    </source>
</evidence>